<gene>
    <name evidence="1" type="ORF">DY000_02045595</name>
</gene>
<reference evidence="1 2" key="1">
    <citation type="journal article" date="2020" name="BMC Genomics">
        <title>Intraspecific diversification of the crop wild relative Brassica cretica Lam. using demographic model selection.</title>
        <authorList>
            <person name="Kioukis A."/>
            <person name="Michalopoulou V.A."/>
            <person name="Briers L."/>
            <person name="Pirintsos S."/>
            <person name="Studholme D.J."/>
            <person name="Pavlidis P."/>
            <person name="Sarris P.F."/>
        </authorList>
    </citation>
    <scope>NUCLEOTIDE SEQUENCE [LARGE SCALE GENOMIC DNA]</scope>
    <source>
        <strain evidence="2">cv. PFS-1207/04</strain>
    </source>
</reference>
<dbReference type="Proteomes" id="UP000266723">
    <property type="component" value="Unassembled WGS sequence"/>
</dbReference>
<evidence type="ECO:0000313" key="2">
    <source>
        <dbReference type="Proteomes" id="UP000266723"/>
    </source>
</evidence>
<protein>
    <submittedName>
        <fullName evidence="1">Uncharacterized protein</fullName>
    </submittedName>
</protein>
<name>A0ABQ7EXB2_BRACR</name>
<keyword evidence="2" id="KW-1185">Reference proteome</keyword>
<accession>A0ABQ7EXB2</accession>
<dbReference type="EMBL" id="QGKV02000297">
    <property type="protein sequence ID" value="KAF3608316.1"/>
    <property type="molecule type" value="Genomic_DNA"/>
</dbReference>
<evidence type="ECO:0000313" key="1">
    <source>
        <dbReference type="EMBL" id="KAF3608316.1"/>
    </source>
</evidence>
<sequence length="60" mass="7021">MTVTSSNHRSFTELIHDDVELGIHGVAHWEEELTRFDRSYWFEVINLFILEIVDTLASIS</sequence>
<organism evidence="1 2">
    <name type="scientific">Brassica cretica</name>
    <name type="common">Mustard</name>
    <dbReference type="NCBI Taxonomy" id="69181"/>
    <lineage>
        <taxon>Eukaryota</taxon>
        <taxon>Viridiplantae</taxon>
        <taxon>Streptophyta</taxon>
        <taxon>Embryophyta</taxon>
        <taxon>Tracheophyta</taxon>
        <taxon>Spermatophyta</taxon>
        <taxon>Magnoliopsida</taxon>
        <taxon>eudicotyledons</taxon>
        <taxon>Gunneridae</taxon>
        <taxon>Pentapetalae</taxon>
        <taxon>rosids</taxon>
        <taxon>malvids</taxon>
        <taxon>Brassicales</taxon>
        <taxon>Brassicaceae</taxon>
        <taxon>Brassiceae</taxon>
        <taxon>Brassica</taxon>
    </lineage>
</organism>
<proteinExistence type="predicted"/>
<comment type="caution">
    <text evidence="1">The sequence shown here is derived from an EMBL/GenBank/DDBJ whole genome shotgun (WGS) entry which is preliminary data.</text>
</comment>